<evidence type="ECO:0000313" key="5">
    <source>
        <dbReference type="Proteomes" id="UP000593765"/>
    </source>
</evidence>
<accession>A0A7M2WTI7</accession>
<dbReference type="SUPFAM" id="SSF55729">
    <property type="entry name" value="Acyl-CoA N-acyltransferases (Nat)"/>
    <property type="match status" value="1"/>
</dbReference>
<name>A0A7M2WTI7_9BACT</name>
<dbReference type="InterPro" id="IPR050680">
    <property type="entry name" value="YpeA/RimI_acetyltransf"/>
</dbReference>
<dbReference type="Proteomes" id="UP000593765">
    <property type="component" value="Chromosome"/>
</dbReference>
<dbReference type="KEGG" id="hbs:IPV69_19855"/>
<sequence length="174" mass="20103">MVHRIPPLTYRTIDPARDADLCAANHYDACLASFGRDCKYEGRESYLRWLTESVQIYPEGFVLAFRGERFIGQLELQVPYGMPTGYVSLFYVSPDVRGRGYGNLIHQYAEVYFRAWEARTIELDVSPQNIRAIRFYRRMGYAFADRKPGKAVGKDARLWRMTRTLDAGTPSLQD</sequence>
<reference evidence="4 5" key="1">
    <citation type="submission" date="2020-10" db="EMBL/GenBank/DDBJ databases">
        <title>Wide distribution of Phycisphaera-like planctomycetes from WD2101 soil group in peatlands and genome analysis of the first cultivated representative.</title>
        <authorList>
            <person name="Dedysh S.N."/>
            <person name="Beletsky A.V."/>
            <person name="Ivanova A."/>
            <person name="Kulichevskaya I.S."/>
            <person name="Suzina N.E."/>
            <person name="Philippov D.A."/>
            <person name="Rakitin A.L."/>
            <person name="Mardanov A.V."/>
            <person name="Ravin N.V."/>
        </authorList>
    </citation>
    <scope>NUCLEOTIDE SEQUENCE [LARGE SCALE GENOMIC DNA]</scope>
    <source>
        <strain evidence="4 5">M1803</strain>
    </source>
</reference>
<dbReference type="Pfam" id="PF00583">
    <property type="entry name" value="Acetyltransf_1"/>
    <property type="match status" value="1"/>
</dbReference>
<dbReference type="Gene3D" id="3.40.630.30">
    <property type="match status" value="1"/>
</dbReference>
<organism evidence="4 5">
    <name type="scientific">Humisphaera borealis</name>
    <dbReference type="NCBI Taxonomy" id="2807512"/>
    <lineage>
        <taxon>Bacteria</taxon>
        <taxon>Pseudomonadati</taxon>
        <taxon>Planctomycetota</taxon>
        <taxon>Phycisphaerae</taxon>
        <taxon>Tepidisphaerales</taxon>
        <taxon>Tepidisphaeraceae</taxon>
        <taxon>Humisphaera</taxon>
    </lineage>
</organism>
<evidence type="ECO:0000256" key="1">
    <source>
        <dbReference type="ARBA" id="ARBA00022679"/>
    </source>
</evidence>
<evidence type="ECO:0000313" key="4">
    <source>
        <dbReference type="EMBL" id="QOV88482.1"/>
    </source>
</evidence>
<evidence type="ECO:0000256" key="2">
    <source>
        <dbReference type="ARBA" id="ARBA00023315"/>
    </source>
</evidence>
<feature type="domain" description="N-acetyltransferase" evidence="3">
    <location>
        <begin position="8"/>
        <end position="166"/>
    </location>
</feature>
<dbReference type="PROSITE" id="PS51186">
    <property type="entry name" value="GNAT"/>
    <property type="match status" value="1"/>
</dbReference>
<keyword evidence="5" id="KW-1185">Reference proteome</keyword>
<dbReference type="CDD" id="cd04301">
    <property type="entry name" value="NAT_SF"/>
    <property type="match status" value="1"/>
</dbReference>
<dbReference type="EMBL" id="CP063458">
    <property type="protein sequence ID" value="QOV88482.1"/>
    <property type="molecule type" value="Genomic_DNA"/>
</dbReference>
<proteinExistence type="predicted"/>
<keyword evidence="2" id="KW-0012">Acyltransferase</keyword>
<dbReference type="InterPro" id="IPR000182">
    <property type="entry name" value="GNAT_dom"/>
</dbReference>
<protein>
    <submittedName>
        <fullName evidence="4">GNAT family N-acetyltransferase</fullName>
    </submittedName>
</protein>
<keyword evidence="1" id="KW-0808">Transferase</keyword>
<dbReference type="RefSeq" id="WP_206291466.1">
    <property type="nucleotide sequence ID" value="NZ_CP063458.1"/>
</dbReference>
<gene>
    <name evidence="4" type="ORF">IPV69_19855</name>
</gene>
<dbReference type="InterPro" id="IPR016181">
    <property type="entry name" value="Acyl_CoA_acyltransferase"/>
</dbReference>
<dbReference type="PANTHER" id="PTHR43420">
    <property type="entry name" value="ACETYLTRANSFERASE"/>
    <property type="match status" value="1"/>
</dbReference>
<dbReference type="AlphaFoldDB" id="A0A7M2WTI7"/>
<evidence type="ECO:0000259" key="3">
    <source>
        <dbReference type="PROSITE" id="PS51186"/>
    </source>
</evidence>
<dbReference type="GO" id="GO:0016747">
    <property type="term" value="F:acyltransferase activity, transferring groups other than amino-acyl groups"/>
    <property type="evidence" value="ECO:0007669"/>
    <property type="project" value="InterPro"/>
</dbReference>